<keyword evidence="2" id="KW-1185">Reference proteome</keyword>
<protein>
    <submittedName>
        <fullName evidence="1">Uncharacterized protein</fullName>
    </submittedName>
</protein>
<evidence type="ECO:0000313" key="2">
    <source>
        <dbReference type="Proteomes" id="UP000010367"/>
    </source>
</evidence>
<dbReference type="AlphaFoldDB" id="K9TQZ7"/>
<accession>K9TQZ7</accession>
<dbReference type="HOGENOM" id="CLU_134386_0_0_3"/>
<gene>
    <name evidence="1" type="ORF">Oscil6304_5506</name>
</gene>
<reference evidence="1 2" key="1">
    <citation type="submission" date="2012-06" db="EMBL/GenBank/DDBJ databases">
        <title>Finished chromosome of genome of Oscillatoria acuminata PCC 6304.</title>
        <authorList>
            <consortium name="US DOE Joint Genome Institute"/>
            <person name="Gugger M."/>
            <person name="Coursin T."/>
            <person name="Rippka R."/>
            <person name="Tandeau De Marsac N."/>
            <person name="Huntemann M."/>
            <person name="Wei C.-L."/>
            <person name="Han J."/>
            <person name="Detter J.C."/>
            <person name="Han C."/>
            <person name="Tapia R."/>
            <person name="Davenport K."/>
            <person name="Daligault H."/>
            <person name="Erkkila T."/>
            <person name="Gu W."/>
            <person name="Munk A.C.C."/>
            <person name="Teshima H."/>
            <person name="Xu Y."/>
            <person name="Chain P."/>
            <person name="Chen A."/>
            <person name="Krypides N."/>
            <person name="Mavromatis K."/>
            <person name="Markowitz V."/>
            <person name="Szeto E."/>
            <person name="Ivanova N."/>
            <person name="Mikhailova N."/>
            <person name="Ovchinnikova G."/>
            <person name="Pagani I."/>
            <person name="Pati A."/>
            <person name="Goodwin L."/>
            <person name="Peters L."/>
            <person name="Pitluck S."/>
            <person name="Woyke T."/>
            <person name="Kerfeld C."/>
        </authorList>
    </citation>
    <scope>NUCLEOTIDE SEQUENCE [LARGE SCALE GENOMIC DNA]</scope>
    <source>
        <strain evidence="1 2">PCC 6304</strain>
    </source>
</reference>
<proteinExistence type="predicted"/>
<dbReference type="EMBL" id="CP003607">
    <property type="protein sequence ID" value="AFY84990.1"/>
    <property type="molecule type" value="Genomic_DNA"/>
</dbReference>
<organism evidence="1 2">
    <name type="scientific">Oscillatoria acuminata PCC 6304</name>
    <dbReference type="NCBI Taxonomy" id="56110"/>
    <lineage>
        <taxon>Bacteria</taxon>
        <taxon>Bacillati</taxon>
        <taxon>Cyanobacteriota</taxon>
        <taxon>Cyanophyceae</taxon>
        <taxon>Oscillatoriophycideae</taxon>
        <taxon>Oscillatoriales</taxon>
        <taxon>Oscillatoriaceae</taxon>
        <taxon>Oscillatoria</taxon>
    </lineage>
</organism>
<dbReference type="InParanoid" id="K9TQZ7"/>
<dbReference type="eggNOG" id="ENOG5032SHT">
    <property type="taxonomic scope" value="Bacteria"/>
</dbReference>
<dbReference type="KEGG" id="oac:Oscil6304_5506"/>
<dbReference type="RefSeq" id="WP_015151600.1">
    <property type="nucleotide sequence ID" value="NC_019693.1"/>
</dbReference>
<dbReference type="OrthoDB" id="529403at2"/>
<sequence>MARKSKAFGEILKQERAATIQEKRLEQLQQKLQKGPFGDQVAGVVNNPKGEVKMSEVLEAFVDPYLPSIRTPIQRHRLFEVAVVVWNLSLMPENERQPMIDNFIDEGLKESDPLIQQDTRMIINSLMTRKHKLFADNTRFILDFDLQDTGNTFHLSVASTFSNPFDPDSDD</sequence>
<evidence type="ECO:0000313" key="1">
    <source>
        <dbReference type="EMBL" id="AFY84990.1"/>
    </source>
</evidence>
<dbReference type="Proteomes" id="UP000010367">
    <property type="component" value="Chromosome"/>
</dbReference>
<name>K9TQZ7_9CYAN</name>